<feature type="compositionally biased region" description="Basic and acidic residues" evidence="8">
    <location>
        <begin position="38"/>
        <end position="47"/>
    </location>
</feature>
<dbReference type="EMBL" id="LR877167">
    <property type="protein sequence ID" value="CAD2221954.1"/>
    <property type="molecule type" value="Genomic_DNA"/>
</dbReference>
<dbReference type="Pfam" id="PF01544">
    <property type="entry name" value="CorA"/>
    <property type="match status" value="1"/>
</dbReference>
<dbReference type="GO" id="GO:0005886">
    <property type="term" value="C:plasma membrane"/>
    <property type="evidence" value="ECO:0007669"/>
    <property type="project" value="UniProtKB-SubCell"/>
</dbReference>
<feature type="transmembrane region" description="Helical" evidence="9">
    <location>
        <begin position="371"/>
        <end position="392"/>
    </location>
</feature>
<evidence type="ECO:0000256" key="5">
    <source>
        <dbReference type="ARBA" id="ARBA00022692"/>
    </source>
</evidence>
<protein>
    <submittedName>
        <fullName evidence="10">CorA-like Mg2+ transporter protein, putative</fullName>
    </submittedName>
</protein>
<dbReference type="PANTHER" id="PTHR46494">
    <property type="entry name" value="CORA FAMILY METAL ION TRANSPORTER (EUROFUNG)"/>
    <property type="match status" value="1"/>
</dbReference>
<feature type="region of interest" description="Disordered" evidence="8">
    <location>
        <begin position="21"/>
        <end position="49"/>
    </location>
</feature>
<evidence type="ECO:0000256" key="9">
    <source>
        <dbReference type="SAM" id="Phobius"/>
    </source>
</evidence>
<keyword evidence="5 9" id="KW-0812">Transmembrane</keyword>
<comment type="similarity">
    <text evidence="2">Belongs to the CorA metal ion transporter (MIT) (TC 1.A.35) family.</text>
</comment>
<evidence type="ECO:0000256" key="1">
    <source>
        <dbReference type="ARBA" id="ARBA00004651"/>
    </source>
</evidence>
<dbReference type="GO" id="GO:0015087">
    <property type="term" value="F:cobalt ion transmembrane transporter activity"/>
    <property type="evidence" value="ECO:0007669"/>
    <property type="project" value="TreeGrafter"/>
</dbReference>
<evidence type="ECO:0000256" key="4">
    <source>
        <dbReference type="ARBA" id="ARBA00022475"/>
    </source>
</evidence>
<dbReference type="InterPro" id="IPR002523">
    <property type="entry name" value="MgTranspt_CorA/ZnTranspt_ZntB"/>
</dbReference>
<evidence type="ECO:0000256" key="3">
    <source>
        <dbReference type="ARBA" id="ARBA00022448"/>
    </source>
</evidence>
<dbReference type="InterPro" id="IPR045861">
    <property type="entry name" value="CorA_cytoplasmic_dom"/>
</dbReference>
<evidence type="ECO:0000256" key="6">
    <source>
        <dbReference type="ARBA" id="ARBA00022989"/>
    </source>
</evidence>
<feature type="transmembrane region" description="Helical" evidence="9">
    <location>
        <begin position="404"/>
        <end position="423"/>
    </location>
</feature>
<dbReference type="Proteomes" id="UP000515908">
    <property type="component" value="Chromosome 23"/>
</dbReference>
<dbReference type="Gene3D" id="3.30.460.20">
    <property type="entry name" value="CorA soluble domain-like"/>
    <property type="match status" value="1"/>
</dbReference>
<dbReference type="PANTHER" id="PTHR46494:SF1">
    <property type="entry name" value="CORA FAMILY METAL ION TRANSPORTER (EUROFUNG)"/>
    <property type="match status" value="1"/>
</dbReference>
<keyword evidence="6 9" id="KW-1133">Transmembrane helix</keyword>
<reference evidence="10 11" key="1">
    <citation type="submission" date="2020-08" db="EMBL/GenBank/DDBJ databases">
        <authorList>
            <person name="Newling K."/>
            <person name="Davey J."/>
            <person name="Forrester S."/>
        </authorList>
    </citation>
    <scope>NUCLEOTIDE SEQUENCE [LARGE SCALE GENOMIC DNA]</scope>
    <source>
        <strain evidence="11">Crithidia deanei Carvalho (ATCC PRA-265)</strain>
    </source>
</reference>
<dbReference type="SUPFAM" id="SSF144083">
    <property type="entry name" value="Magnesium transport protein CorA, transmembrane region"/>
    <property type="match status" value="1"/>
</dbReference>
<proteinExistence type="inferred from homology"/>
<name>A0A7G2CSJ3_9TRYP</name>
<keyword evidence="4" id="KW-1003">Cell membrane</keyword>
<evidence type="ECO:0000256" key="8">
    <source>
        <dbReference type="SAM" id="MobiDB-lite"/>
    </source>
</evidence>
<sequence length="429" mass="48556">MENMPKKRISRLFLPGVSITKESAAAPSTEPTGAADAQKSEEKKGVAADDADVPKVVLQEVEKRNKQLKVYLMNMQGSEFAKAGLHSGGVRTSFSVMNYQTIKQITGLQRVPPKLLVFCLSAPDRSFDWIDISAHPTASLHEYKESIQEMLLGMKMHQVMVEDSTQPMLLPQVTITKTIRAILLRYAVSTIPNRQTDSIQELTNRFTIFLSTDKIVTVHRAQCAFVDELRSDWHSFFEERTTTTPRNVLHHFVKESIHTFSSAISKCIVEFDRYEAGLFSSSRNRSHLAREIYHIKRRASVYGRTLTLTQDAYSQISSSLKVLPSHVDYQEVQHDLAHVQSLADELNANADSVLQLLFQLSSYQVNELMRVLTLFSAFFIPLNFIAAVYGMNFEGLPLLQNPNGEVYCGALMMTIAAIIFIWFKKKHFL</sequence>
<organism evidence="10 11">
    <name type="scientific">Angomonas deanei</name>
    <dbReference type="NCBI Taxonomy" id="59799"/>
    <lineage>
        <taxon>Eukaryota</taxon>
        <taxon>Discoba</taxon>
        <taxon>Euglenozoa</taxon>
        <taxon>Kinetoplastea</taxon>
        <taxon>Metakinetoplastina</taxon>
        <taxon>Trypanosomatida</taxon>
        <taxon>Trypanosomatidae</taxon>
        <taxon>Strigomonadinae</taxon>
        <taxon>Angomonas</taxon>
    </lineage>
</organism>
<dbReference type="SUPFAM" id="SSF143865">
    <property type="entry name" value="CorA soluble domain-like"/>
    <property type="match status" value="1"/>
</dbReference>
<keyword evidence="11" id="KW-1185">Reference proteome</keyword>
<evidence type="ECO:0000256" key="7">
    <source>
        <dbReference type="ARBA" id="ARBA00023136"/>
    </source>
</evidence>
<evidence type="ECO:0000313" key="11">
    <source>
        <dbReference type="Proteomes" id="UP000515908"/>
    </source>
</evidence>
<dbReference type="Gene3D" id="1.20.58.340">
    <property type="entry name" value="Magnesium transport protein CorA, transmembrane region"/>
    <property type="match status" value="1"/>
</dbReference>
<gene>
    <name evidence="10" type="ORF">ADEAN_000949300</name>
</gene>
<dbReference type="GO" id="GO:0015095">
    <property type="term" value="F:magnesium ion transmembrane transporter activity"/>
    <property type="evidence" value="ECO:0007669"/>
    <property type="project" value="TreeGrafter"/>
</dbReference>
<evidence type="ECO:0000313" key="10">
    <source>
        <dbReference type="EMBL" id="CAD2221954.1"/>
    </source>
</evidence>
<accession>A0A7G2CSJ3</accession>
<dbReference type="GO" id="GO:0000287">
    <property type="term" value="F:magnesium ion binding"/>
    <property type="evidence" value="ECO:0007669"/>
    <property type="project" value="TreeGrafter"/>
</dbReference>
<dbReference type="AlphaFoldDB" id="A0A7G2CSJ3"/>
<dbReference type="VEuPathDB" id="TriTrypDB:ADEAN_000949300"/>
<dbReference type="InterPro" id="IPR045863">
    <property type="entry name" value="CorA_TM1_TM2"/>
</dbReference>
<keyword evidence="3" id="KW-0813">Transport</keyword>
<dbReference type="GO" id="GO:0050897">
    <property type="term" value="F:cobalt ion binding"/>
    <property type="evidence" value="ECO:0007669"/>
    <property type="project" value="TreeGrafter"/>
</dbReference>
<evidence type="ECO:0000256" key="2">
    <source>
        <dbReference type="ARBA" id="ARBA00009765"/>
    </source>
</evidence>
<keyword evidence="7 9" id="KW-0472">Membrane</keyword>
<comment type="subcellular location">
    <subcellularLocation>
        <location evidence="1">Cell membrane</location>
        <topology evidence="1">Multi-pass membrane protein</topology>
    </subcellularLocation>
</comment>